<reference evidence="2 3" key="1">
    <citation type="journal article" date="2007" name="Nature">
        <title>Evolution of genes and genomes on the Drosophila phylogeny.</title>
        <authorList>
            <consortium name="Drosophila 12 Genomes Consortium"/>
            <person name="Clark A.G."/>
            <person name="Eisen M.B."/>
            <person name="Smith D.R."/>
            <person name="Bergman C.M."/>
            <person name="Oliver B."/>
            <person name="Markow T.A."/>
            <person name="Kaufman T.C."/>
            <person name="Kellis M."/>
            <person name="Gelbart W."/>
            <person name="Iyer V.N."/>
            <person name="Pollard D.A."/>
            <person name="Sackton T.B."/>
            <person name="Larracuente A.M."/>
            <person name="Singh N.D."/>
            <person name="Abad J.P."/>
            <person name="Abt D.N."/>
            <person name="Adryan B."/>
            <person name="Aguade M."/>
            <person name="Akashi H."/>
            <person name="Anderson W.W."/>
            <person name="Aquadro C.F."/>
            <person name="Ardell D.H."/>
            <person name="Arguello R."/>
            <person name="Artieri C.G."/>
            <person name="Barbash D.A."/>
            <person name="Barker D."/>
            <person name="Barsanti P."/>
            <person name="Batterham P."/>
            <person name="Batzoglou S."/>
            <person name="Begun D."/>
            <person name="Bhutkar A."/>
            <person name="Blanco E."/>
            <person name="Bosak S.A."/>
            <person name="Bradley R.K."/>
            <person name="Brand A.D."/>
            <person name="Brent M.R."/>
            <person name="Brooks A.N."/>
            <person name="Brown R.H."/>
            <person name="Butlin R.K."/>
            <person name="Caggese C."/>
            <person name="Calvi B.R."/>
            <person name="Bernardo de Carvalho A."/>
            <person name="Caspi A."/>
            <person name="Castrezana S."/>
            <person name="Celniker S.E."/>
            <person name="Chang J.L."/>
            <person name="Chapple C."/>
            <person name="Chatterji S."/>
            <person name="Chinwalla A."/>
            <person name="Civetta A."/>
            <person name="Clifton S.W."/>
            <person name="Comeron J.M."/>
            <person name="Costello J.C."/>
            <person name="Coyne J.A."/>
            <person name="Daub J."/>
            <person name="David R.G."/>
            <person name="Delcher A.L."/>
            <person name="Delehaunty K."/>
            <person name="Do C.B."/>
            <person name="Ebling H."/>
            <person name="Edwards K."/>
            <person name="Eickbush T."/>
            <person name="Evans J.D."/>
            <person name="Filipski A."/>
            <person name="Findeiss S."/>
            <person name="Freyhult E."/>
            <person name="Fulton L."/>
            <person name="Fulton R."/>
            <person name="Garcia A.C."/>
            <person name="Gardiner A."/>
            <person name="Garfield D.A."/>
            <person name="Garvin B.E."/>
            <person name="Gibson G."/>
            <person name="Gilbert D."/>
            <person name="Gnerre S."/>
            <person name="Godfrey J."/>
            <person name="Good R."/>
            <person name="Gotea V."/>
            <person name="Gravely B."/>
            <person name="Greenberg A.J."/>
            <person name="Griffiths-Jones S."/>
            <person name="Gross S."/>
            <person name="Guigo R."/>
            <person name="Gustafson E.A."/>
            <person name="Haerty W."/>
            <person name="Hahn M.W."/>
            <person name="Halligan D.L."/>
            <person name="Halpern A.L."/>
            <person name="Halter G.M."/>
            <person name="Han M.V."/>
            <person name="Heger A."/>
            <person name="Hillier L."/>
            <person name="Hinrichs A.S."/>
            <person name="Holmes I."/>
            <person name="Hoskins R.A."/>
            <person name="Hubisz M.J."/>
            <person name="Hultmark D."/>
            <person name="Huntley M.A."/>
            <person name="Jaffe D.B."/>
            <person name="Jagadeeshan S."/>
            <person name="Jeck W.R."/>
            <person name="Johnson J."/>
            <person name="Jones C.D."/>
            <person name="Jordan W.C."/>
            <person name="Karpen G.H."/>
            <person name="Kataoka E."/>
            <person name="Keightley P.D."/>
            <person name="Kheradpour P."/>
            <person name="Kirkness E.F."/>
            <person name="Koerich L.B."/>
            <person name="Kristiansen K."/>
            <person name="Kudrna D."/>
            <person name="Kulathinal R.J."/>
            <person name="Kumar S."/>
            <person name="Kwok R."/>
            <person name="Lander E."/>
            <person name="Langley C.H."/>
            <person name="Lapoint R."/>
            <person name="Lazzaro B.P."/>
            <person name="Lee S.J."/>
            <person name="Levesque L."/>
            <person name="Li R."/>
            <person name="Lin C.F."/>
            <person name="Lin M.F."/>
            <person name="Lindblad-Toh K."/>
            <person name="Llopart A."/>
            <person name="Long M."/>
            <person name="Low L."/>
            <person name="Lozovsky E."/>
            <person name="Lu J."/>
            <person name="Luo M."/>
            <person name="Machado C.A."/>
            <person name="Makalowski W."/>
            <person name="Marzo M."/>
            <person name="Matsuda M."/>
            <person name="Matzkin L."/>
            <person name="McAllister B."/>
            <person name="McBride C.S."/>
            <person name="McKernan B."/>
            <person name="McKernan K."/>
            <person name="Mendez-Lago M."/>
            <person name="Minx P."/>
            <person name="Mollenhauer M.U."/>
            <person name="Montooth K."/>
            <person name="Mount S.M."/>
            <person name="Mu X."/>
            <person name="Myers E."/>
            <person name="Negre B."/>
            <person name="Newfeld S."/>
            <person name="Nielsen R."/>
            <person name="Noor M.A."/>
            <person name="O'Grady P."/>
            <person name="Pachter L."/>
            <person name="Papaceit M."/>
            <person name="Parisi M.J."/>
            <person name="Parisi M."/>
            <person name="Parts L."/>
            <person name="Pedersen J.S."/>
            <person name="Pesole G."/>
            <person name="Phillippy A.M."/>
            <person name="Ponting C.P."/>
            <person name="Pop M."/>
            <person name="Porcelli D."/>
            <person name="Powell J.R."/>
            <person name="Prohaska S."/>
            <person name="Pruitt K."/>
            <person name="Puig M."/>
            <person name="Quesneville H."/>
            <person name="Ram K.R."/>
            <person name="Rand D."/>
            <person name="Rasmussen M.D."/>
            <person name="Reed L.K."/>
            <person name="Reenan R."/>
            <person name="Reily A."/>
            <person name="Remington K.A."/>
            <person name="Rieger T.T."/>
            <person name="Ritchie M.G."/>
            <person name="Robin C."/>
            <person name="Rogers Y.H."/>
            <person name="Rohde C."/>
            <person name="Rozas J."/>
            <person name="Rubenfield M.J."/>
            <person name="Ruiz A."/>
            <person name="Russo S."/>
            <person name="Salzberg S.L."/>
            <person name="Sanchez-Gracia A."/>
            <person name="Saranga D.J."/>
            <person name="Sato H."/>
            <person name="Schaeffer S.W."/>
            <person name="Schatz M.C."/>
            <person name="Schlenke T."/>
            <person name="Schwartz R."/>
            <person name="Segarra C."/>
            <person name="Singh R.S."/>
            <person name="Sirot L."/>
            <person name="Sirota M."/>
            <person name="Sisneros N.B."/>
            <person name="Smith C.D."/>
            <person name="Smith T.F."/>
            <person name="Spieth J."/>
            <person name="Stage D.E."/>
            <person name="Stark A."/>
            <person name="Stephan W."/>
            <person name="Strausberg R.L."/>
            <person name="Strempel S."/>
            <person name="Sturgill D."/>
            <person name="Sutton G."/>
            <person name="Sutton G.G."/>
            <person name="Tao W."/>
            <person name="Teichmann S."/>
            <person name="Tobari Y.N."/>
            <person name="Tomimura Y."/>
            <person name="Tsolas J.M."/>
            <person name="Valente V.L."/>
            <person name="Venter E."/>
            <person name="Venter J.C."/>
            <person name="Vicario S."/>
            <person name="Vieira F.G."/>
            <person name="Vilella A.J."/>
            <person name="Villasante A."/>
            <person name="Walenz B."/>
            <person name="Wang J."/>
            <person name="Wasserman M."/>
            <person name="Watts T."/>
            <person name="Wilson D."/>
            <person name="Wilson R.K."/>
            <person name="Wing R.A."/>
            <person name="Wolfner M.F."/>
            <person name="Wong A."/>
            <person name="Wong G.K."/>
            <person name="Wu C.I."/>
            <person name="Wu G."/>
            <person name="Yamamoto D."/>
            <person name="Yang H.P."/>
            <person name="Yang S.P."/>
            <person name="Yorke J.A."/>
            <person name="Yoshida K."/>
            <person name="Zdobnov E."/>
            <person name="Zhang P."/>
            <person name="Zhang Y."/>
            <person name="Zimin A.V."/>
            <person name="Baldwin J."/>
            <person name="Abdouelleil A."/>
            <person name="Abdulkadir J."/>
            <person name="Abebe A."/>
            <person name="Abera B."/>
            <person name="Abreu J."/>
            <person name="Acer S.C."/>
            <person name="Aftuck L."/>
            <person name="Alexander A."/>
            <person name="An P."/>
            <person name="Anderson E."/>
            <person name="Anderson S."/>
            <person name="Arachi H."/>
            <person name="Azer M."/>
            <person name="Bachantsang P."/>
            <person name="Barry A."/>
            <person name="Bayul T."/>
            <person name="Berlin A."/>
            <person name="Bessette D."/>
            <person name="Bloom T."/>
            <person name="Blye J."/>
            <person name="Boguslavskiy L."/>
            <person name="Bonnet C."/>
            <person name="Boukhgalter B."/>
            <person name="Bourzgui I."/>
            <person name="Brown A."/>
            <person name="Cahill P."/>
            <person name="Channer S."/>
            <person name="Cheshatsang Y."/>
            <person name="Chuda L."/>
            <person name="Citroen M."/>
            <person name="Collymore A."/>
            <person name="Cooke P."/>
            <person name="Costello M."/>
            <person name="D'Aco K."/>
            <person name="Daza R."/>
            <person name="De Haan G."/>
            <person name="DeGray S."/>
            <person name="DeMaso C."/>
            <person name="Dhargay N."/>
            <person name="Dooley K."/>
            <person name="Dooley E."/>
            <person name="Doricent M."/>
            <person name="Dorje P."/>
            <person name="Dorjee K."/>
            <person name="Dupes A."/>
            <person name="Elong R."/>
            <person name="Falk J."/>
            <person name="Farina A."/>
            <person name="Faro S."/>
            <person name="Ferguson D."/>
            <person name="Fisher S."/>
            <person name="Foley C.D."/>
            <person name="Franke A."/>
            <person name="Friedrich D."/>
            <person name="Gadbois L."/>
            <person name="Gearin G."/>
            <person name="Gearin C.R."/>
            <person name="Giannoukos G."/>
            <person name="Goode T."/>
            <person name="Graham J."/>
            <person name="Grandbois E."/>
            <person name="Grewal S."/>
            <person name="Gyaltsen K."/>
            <person name="Hafez N."/>
            <person name="Hagos B."/>
            <person name="Hall J."/>
            <person name="Henson C."/>
            <person name="Hollinger A."/>
            <person name="Honan T."/>
            <person name="Huard M.D."/>
            <person name="Hughes L."/>
            <person name="Hurhula B."/>
            <person name="Husby M.E."/>
            <person name="Kamat A."/>
            <person name="Kanga B."/>
            <person name="Kashin S."/>
            <person name="Khazanovich D."/>
            <person name="Kisner P."/>
            <person name="Lance K."/>
            <person name="Lara M."/>
            <person name="Lee W."/>
            <person name="Lennon N."/>
            <person name="Letendre F."/>
            <person name="LeVine R."/>
            <person name="Lipovsky A."/>
            <person name="Liu X."/>
            <person name="Liu J."/>
            <person name="Liu S."/>
            <person name="Lokyitsang T."/>
            <person name="Lokyitsang Y."/>
            <person name="Lubonja R."/>
            <person name="Lui A."/>
            <person name="MacDonald P."/>
            <person name="Magnisalis V."/>
            <person name="Maru K."/>
            <person name="Matthews C."/>
            <person name="McCusker W."/>
            <person name="McDonough S."/>
            <person name="Mehta T."/>
            <person name="Meldrim J."/>
            <person name="Meneus L."/>
            <person name="Mihai O."/>
            <person name="Mihalev A."/>
            <person name="Mihova T."/>
            <person name="Mittelman R."/>
            <person name="Mlenga V."/>
            <person name="Montmayeur A."/>
            <person name="Mulrain L."/>
            <person name="Navidi A."/>
            <person name="Naylor J."/>
            <person name="Negash T."/>
            <person name="Nguyen T."/>
            <person name="Nguyen N."/>
            <person name="Nicol R."/>
            <person name="Norbu C."/>
            <person name="Norbu N."/>
            <person name="Novod N."/>
            <person name="O'Neill B."/>
            <person name="Osman S."/>
            <person name="Markiewicz E."/>
            <person name="Oyono O.L."/>
            <person name="Patti C."/>
            <person name="Phunkhang P."/>
            <person name="Pierre F."/>
            <person name="Priest M."/>
            <person name="Raghuraman S."/>
            <person name="Rege F."/>
            <person name="Reyes R."/>
            <person name="Rise C."/>
            <person name="Rogov P."/>
            <person name="Ross K."/>
            <person name="Ryan E."/>
            <person name="Settipalli S."/>
            <person name="Shea T."/>
            <person name="Sherpa N."/>
            <person name="Shi L."/>
            <person name="Shih D."/>
            <person name="Sparrow T."/>
            <person name="Spaulding J."/>
            <person name="Stalker J."/>
            <person name="Stange-Thomann N."/>
            <person name="Stavropoulos S."/>
            <person name="Stone C."/>
            <person name="Strader C."/>
            <person name="Tesfaye S."/>
            <person name="Thomson T."/>
            <person name="Thoulutsang Y."/>
            <person name="Thoulutsang D."/>
            <person name="Topham K."/>
            <person name="Topping I."/>
            <person name="Tsamla T."/>
            <person name="Vassiliev H."/>
            <person name="Vo A."/>
            <person name="Wangchuk T."/>
            <person name="Wangdi T."/>
            <person name="Weiand M."/>
            <person name="Wilkinson J."/>
            <person name="Wilson A."/>
            <person name="Yadav S."/>
            <person name="Young G."/>
            <person name="Yu Q."/>
            <person name="Zembek L."/>
            <person name="Zhong D."/>
            <person name="Zimmer A."/>
            <person name="Zwirko Z."/>
            <person name="Jaffe D.B."/>
            <person name="Alvarez P."/>
            <person name="Brockman W."/>
            <person name="Butler J."/>
            <person name="Chin C."/>
            <person name="Gnerre S."/>
            <person name="Grabherr M."/>
            <person name="Kleber M."/>
            <person name="Mauceli E."/>
            <person name="MacCallum I."/>
        </authorList>
    </citation>
    <scope>NUCLEOTIDE SEQUENCE [LARGE SCALE GENOMIC DNA]</scope>
    <source>
        <strain evidence="3">Rob3c / Tucson 14021-0248.25</strain>
    </source>
</reference>
<dbReference type="EMBL" id="CH480822">
    <property type="protein sequence ID" value="EDW55780.1"/>
    <property type="molecule type" value="Genomic_DNA"/>
</dbReference>
<dbReference type="HOGENOM" id="CLU_129485_0_0_1"/>
<dbReference type="AlphaFoldDB" id="B4I5X4"/>
<dbReference type="PhylomeDB" id="B4I5X4"/>
<feature type="region of interest" description="Disordered" evidence="1">
    <location>
        <begin position="146"/>
        <end position="178"/>
    </location>
</feature>
<dbReference type="OMA" id="PQMGSNW"/>
<dbReference type="STRING" id="7238.B4I5X4"/>
<gene>
    <name evidence="2" type="primary">Dsec\GM17363</name>
    <name evidence="2" type="ORF">Dsec_GM17363</name>
</gene>
<protein>
    <submittedName>
        <fullName evidence="2">GM17363</fullName>
    </submittedName>
</protein>
<dbReference type="Proteomes" id="UP000001292">
    <property type="component" value="Unassembled WGS sequence"/>
</dbReference>
<proteinExistence type="predicted"/>
<evidence type="ECO:0000256" key="1">
    <source>
        <dbReference type="SAM" id="MobiDB-lite"/>
    </source>
</evidence>
<sequence>MVSSCGPGGLAFTAAENLESFNARHWSTSVLRSFRLGNIMCKFTNRLFVFALLLVALGRILAQPVGGKIRPGNSRNVISDLLDVLYDDYSENGFQREDILYDQRQKGGENYQFKVDGVVIGMAPQMSSSLLYSMAESYLSEMMLRQSTPDPDSTQMYERDPETDTDSGSTEGVTKIPEQAQIDLESRQHQIVASQTASRSPTQLLQLLKMLKSSKA</sequence>
<organism evidence="3">
    <name type="scientific">Drosophila sechellia</name>
    <name type="common">Fruit fly</name>
    <dbReference type="NCBI Taxonomy" id="7238"/>
    <lineage>
        <taxon>Eukaryota</taxon>
        <taxon>Metazoa</taxon>
        <taxon>Ecdysozoa</taxon>
        <taxon>Arthropoda</taxon>
        <taxon>Hexapoda</taxon>
        <taxon>Insecta</taxon>
        <taxon>Pterygota</taxon>
        <taxon>Neoptera</taxon>
        <taxon>Endopterygota</taxon>
        <taxon>Diptera</taxon>
        <taxon>Brachycera</taxon>
        <taxon>Muscomorpha</taxon>
        <taxon>Ephydroidea</taxon>
        <taxon>Drosophilidae</taxon>
        <taxon>Drosophila</taxon>
        <taxon>Sophophora</taxon>
    </lineage>
</organism>
<feature type="compositionally biased region" description="Polar residues" evidence="1">
    <location>
        <begin position="146"/>
        <end position="156"/>
    </location>
</feature>
<evidence type="ECO:0000313" key="3">
    <source>
        <dbReference type="Proteomes" id="UP000001292"/>
    </source>
</evidence>
<keyword evidence="3" id="KW-1185">Reference proteome</keyword>
<name>B4I5X4_DROSE</name>
<accession>B4I5X4</accession>
<evidence type="ECO:0000313" key="2">
    <source>
        <dbReference type="EMBL" id="EDW55780.1"/>
    </source>
</evidence>